<feature type="transmembrane region" description="Helical" evidence="6">
    <location>
        <begin position="78"/>
        <end position="100"/>
    </location>
</feature>
<keyword evidence="8" id="KW-1185">Reference proteome</keyword>
<dbReference type="GO" id="GO:0016042">
    <property type="term" value="P:lipid catabolic process"/>
    <property type="evidence" value="ECO:0007669"/>
    <property type="project" value="UniProtKB-KW"/>
</dbReference>
<sequence>MFFLPNPVGRFQVGVTTFTTPVRPAKVIGSAKFRKDNKAALCLQEVAFTAYYPADVDSKSKKGAPWFIRPVKAYMQGFAAFLGIPSWILWPIVYLFGAFLKMPAYPGAPLLNPANCPKDDKEPISRWPLVIFSHGLGGSRTAYSQFCSNLAASGKVVLAIEHRDGTGVMTMPRSWDGENKVQTKSVFYYREGDICLHDSDVAATGHPLPLRGQQLAFRHHEVHITYTTLCRLVRKDPSLEIDTQDCKSYDFASWTARNSVGEEIIRHNERVALAGHSFGGCTILSLLSTPPLEGYRRIPLDKTIILDPWLDPLPSPGPFPVRHDIKTEERASSETEVASEMDAALPGNDLNPKSEGGSHPEMLVINSEAFTLWKDHYARLKEVIAGWHPQGGRIMTIVGSDHISFSDFPVLPTFFQKSTARPIAEIINKLSSSFLTNRLEETLSTLPTTNMDVITVGKKKDKYGSPKRKLAGNPGDIITEPLCRRRGRIFHAPQSVMMIHIIHFDKKYVHKFIKYVSIAPSFSSVCLVADSSPAFEFKGRSSTMPLFDITASRMIATLSKPS</sequence>
<dbReference type="Proteomes" id="UP000521872">
    <property type="component" value="Unassembled WGS sequence"/>
</dbReference>
<dbReference type="EC" id="3.1.1.47" evidence="1"/>
<keyword evidence="6" id="KW-1133">Transmembrane helix</keyword>
<keyword evidence="2" id="KW-0378">Hydrolase</keyword>
<evidence type="ECO:0000256" key="3">
    <source>
        <dbReference type="ARBA" id="ARBA00022963"/>
    </source>
</evidence>
<reference evidence="7 8" key="1">
    <citation type="submission" date="2019-12" db="EMBL/GenBank/DDBJ databases">
        <authorList>
            <person name="Floudas D."/>
            <person name="Bentzer J."/>
            <person name="Ahren D."/>
            <person name="Johansson T."/>
            <person name="Persson P."/>
            <person name="Tunlid A."/>
        </authorList>
    </citation>
    <scope>NUCLEOTIDE SEQUENCE [LARGE SCALE GENOMIC DNA]</scope>
    <source>
        <strain evidence="7 8">CBS 102.39</strain>
    </source>
</reference>
<comment type="caution">
    <text evidence="7">The sequence shown here is derived from an EMBL/GenBank/DDBJ whole genome shotgun (WGS) entry which is preliminary data.</text>
</comment>
<dbReference type="SUPFAM" id="SSF53474">
    <property type="entry name" value="alpha/beta-Hydrolases"/>
    <property type="match status" value="1"/>
</dbReference>
<accession>A0A8H4QXX3</accession>
<evidence type="ECO:0000256" key="5">
    <source>
        <dbReference type="SAM" id="MobiDB-lite"/>
    </source>
</evidence>
<name>A0A8H4QXX3_9AGAR</name>
<feature type="region of interest" description="Disordered" evidence="5">
    <location>
        <begin position="328"/>
        <end position="358"/>
    </location>
</feature>
<evidence type="ECO:0000313" key="7">
    <source>
        <dbReference type="EMBL" id="KAF4619532.1"/>
    </source>
</evidence>
<evidence type="ECO:0000256" key="1">
    <source>
        <dbReference type="ARBA" id="ARBA00013201"/>
    </source>
</evidence>
<dbReference type="InterPro" id="IPR029058">
    <property type="entry name" value="AB_hydrolase_fold"/>
</dbReference>
<proteinExistence type="predicted"/>
<dbReference type="PANTHER" id="PTHR10272">
    <property type="entry name" value="PLATELET-ACTIVATING FACTOR ACETYLHYDROLASE"/>
    <property type="match status" value="1"/>
</dbReference>
<dbReference type="GO" id="GO:0003847">
    <property type="term" value="F:1-alkyl-2-acetylglycerophosphocholine esterase activity"/>
    <property type="evidence" value="ECO:0007669"/>
    <property type="project" value="UniProtKB-EC"/>
</dbReference>
<keyword evidence="6" id="KW-0472">Membrane</keyword>
<dbReference type="AlphaFoldDB" id="A0A8H4QXX3"/>
<protein>
    <recommendedName>
        <fullName evidence="1">1-alkyl-2-acetylglycerophosphocholine esterase</fullName>
        <ecNumber evidence="1">3.1.1.47</ecNumber>
    </recommendedName>
</protein>
<dbReference type="Gene3D" id="3.40.50.1820">
    <property type="entry name" value="alpha/beta hydrolase"/>
    <property type="match status" value="1"/>
</dbReference>
<organism evidence="7 8">
    <name type="scientific">Agrocybe pediades</name>
    <dbReference type="NCBI Taxonomy" id="84607"/>
    <lineage>
        <taxon>Eukaryota</taxon>
        <taxon>Fungi</taxon>
        <taxon>Dikarya</taxon>
        <taxon>Basidiomycota</taxon>
        <taxon>Agaricomycotina</taxon>
        <taxon>Agaricomycetes</taxon>
        <taxon>Agaricomycetidae</taxon>
        <taxon>Agaricales</taxon>
        <taxon>Agaricineae</taxon>
        <taxon>Strophariaceae</taxon>
        <taxon>Agrocybe</taxon>
    </lineage>
</organism>
<keyword evidence="4" id="KW-0443">Lipid metabolism</keyword>
<dbReference type="Pfam" id="PF03403">
    <property type="entry name" value="PAF-AH_p_II"/>
    <property type="match status" value="1"/>
</dbReference>
<evidence type="ECO:0000313" key="8">
    <source>
        <dbReference type="Proteomes" id="UP000521872"/>
    </source>
</evidence>
<dbReference type="EMBL" id="JAACJL010000016">
    <property type="protein sequence ID" value="KAF4619532.1"/>
    <property type="molecule type" value="Genomic_DNA"/>
</dbReference>
<evidence type="ECO:0000256" key="2">
    <source>
        <dbReference type="ARBA" id="ARBA00022801"/>
    </source>
</evidence>
<gene>
    <name evidence="7" type="ORF">D9613_005254</name>
</gene>
<evidence type="ECO:0000256" key="6">
    <source>
        <dbReference type="SAM" id="Phobius"/>
    </source>
</evidence>
<keyword evidence="3" id="KW-0442">Lipid degradation</keyword>
<evidence type="ECO:0000256" key="4">
    <source>
        <dbReference type="ARBA" id="ARBA00023098"/>
    </source>
</evidence>
<keyword evidence="6" id="KW-0812">Transmembrane</keyword>
<dbReference type="PANTHER" id="PTHR10272:SF0">
    <property type="entry name" value="PLATELET-ACTIVATING FACTOR ACETYLHYDROLASE"/>
    <property type="match status" value="1"/>
</dbReference>